<keyword evidence="2" id="KW-1185">Reference proteome</keyword>
<dbReference type="AlphaFoldDB" id="A0A6G0YG91"/>
<dbReference type="Proteomes" id="UP000478052">
    <property type="component" value="Unassembled WGS sequence"/>
</dbReference>
<dbReference type="OrthoDB" id="61870at2759"/>
<evidence type="ECO:0000313" key="2">
    <source>
        <dbReference type="Proteomes" id="UP000478052"/>
    </source>
</evidence>
<proteinExistence type="predicted"/>
<accession>A0A6G0YG91</accession>
<evidence type="ECO:0000313" key="1">
    <source>
        <dbReference type="EMBL" id="KAF0755114.1"/>
    </source>
</evidence>
<comment type="caution">
    <text evidence="1">The sequence shown here is derived from an EMBL/GenBank/DDBJ whole genome shotgun (WGS) entry which is preliminary data.</text>
</comment>
<dbReference type="EMBL" id="VUJU01004230">
    <property type="protein sequence ID" value="KAF0755114.1"/>
    <property type="molecule type" value="Genomic_DNA"/>
</dbReference>
<gene>
    <name evidence="1" type="ORF">FWK35_00021809</name>
</gene>
<dbReference type="GO" id="GO:0016740">
    <property type="term" value="F:transferase activity"/>
    <property type="evidence" value="ECO:0007669"/>
    <property type="project" value="UniProtKB-KW"/>
</dbReference>
<sequence>MVPHVNILWTIKTPIQEKLNSLSTRKDAEEDRKIPDNVFIGQLSVDHIDLIYSMWTHSDVYPKSDLWETVRLNIGLFAFSRHNGELFAA</sequence>
<keyword evidence="1" id="KW-0808">Transferase</keyword>
<reference evidence="1 2" key="1">
    <citation type="submission" date="2019-08" db="EMBL/GenBank/DDBJ databases">
        <title>Whole genome of Aphis craccivora.</title>
        <authorList>
            <person name="Voronova N.V."/>
            <person name="Shulinski R.S."/>
            <person name="Bandarenka Y.V."/>
            <person name="Zhorov D.G."/>
            <person name="Warner D."/>
        </authorList>
    </citation>
    <scope>NUCLEOTIDE SEQUENCE [LARGE SCALE GENOMIC DNA]</scope>
    <source>
        <strain evidence="1">180601</strain>
        <tissue evidence="1">Whole Body</tissue>
    </source>
</reference>
<dbReference type="Gene3D" id="3.40.630.30">
    <property type="match status" value="1"/>
</dbReference>
<protein>
    <submittedName>
        <fullName evidence="1">N-acetyltransferase domain-containing protein</fullName>
    </submittedName>
</protein>
<name>A0A6G0YG91_APHCR</name>
<organism evidence="1 2">
    <name type="scientific">Aphis craccivora</name>
    <name type="common">Cowpea aphid</name>
    <dbReference type="NCBI Taxonomy" id="307492"/>
    <lineage>
        <taxon>Eukaryota</taxon>
        <taxon>Metazoa</taxon>
        <taxon>Ecdysozoa</taxon>
        <taxon>Arthropoda</taxon>
        <taxon>Hexapoda</taxon>
        <taxon>Insecta</taxon>
        <taxon>Pterygota</taxon>
        <taxon>Neoptera</taxon>
        <taxon>Paraneoptera</taxon>
        <taxon>Hemiptera</taxon>
        <taxon>Sternorrhyncha</taxon>
        <taxon>Aphidomorpha</taxon>
        <taxon>Aphidoidea</taxon>
        <taxon>Aphididae</taxon>
        <taxon>Aphidini</taxon>
        <taxon>Aphis</taxon>
        <taxon>Aphis</taxon>
    </lineage>
</organism>